<comment type="caution">
    <text evidence="1">The sequence shown here is derived from an EMBL/GenBank/DDBJ whole genome shotgun (WGS) entry which is preliminary data.</text>
</comment>
<evidence type="ECO:0000313" key="2">
    <source>
        <dbReference type="Proteomes" id="UP001359559"/>
    </source>
</evidence>
<protein>
    <submittedName>
        <fullName evidence="1">Uncharacterized protein</fullName>
    </submittedName>
</protein>
<name>A0AAN9PM19_CLITE</name>
<keyword evidence="2" id="KW-1185">Reference proteome</keyword>
<gene>
    <name evidence="1" type="ORF">RJT34_13152</name>
</gene>
<organism evidence="1 2">
    <name type="scientific">Clitoria ternatea</name>
    <name type="common">Butterfly pea</name>
    <dbReference type="NCBI Taxonomy" id="43366"/>
    <lineage>
        <taxon>Eukaryota</taxon>
        <taxon>Viridiplantae</taxon>
        <taxon>Streptophyta</taxon>
        <taxon>Embryophyta</taxon>
        <taxon>Tracheophyta</taxon>
        <taxon>Spermatophyta</taxon>
        <taxon>Magnoliopsida</taxon>
        <taxon>eudicotyledons</taxon>
        <taxon>Gunneridae</taxon>
        <taxon>Pentapetalae</taxon>
        <taxon>rosids</taxon>
        <taxon>fabids</taxon>
        <taxon>Fabales</taxon>
        <taxon>Fabaceae</taxon>
        <taxon>Papilionoideae</taxon>
        <taxon>50 kb inversion clade</taxon>
        <taxon>NPAAA clade</taxon>
        <taxon>indigoferoid/millettioid clade</taxon>
        <taxon>Phaseoleae</taxon>
        <taxon>Clitoria</taxon>
    </lineage>
</organism>
<dbReference type="Proteomes" id="UP001359559">
    <property type="component" value="Unassembled WGS sequence"/>
</dbReference>
<evidence type="ECO:0000313" key="1">
    <source>
        <dbReference type="EMBL" id="KAK7302267.1"/>
    </source>
</evidence>
<accession>A0AAN9PM19</accession>
<dbReference type="AlphaFoldDB" id="A0AAN9PM19"/>
<proteinExistence type="predicted"/>
<reference evidence="1 2" key="1">
    <citation type="submission" date="2024-01" db="EMBL/GenBank/DDBJ databases">
        <title>The genomes of 5 underutilized Papilionoideae crops provide insights into root nodulation and disease resistance.</title>
        <authorList>
            <person name="Yuan L."/>
        </authorList>
    </citation>
    <scope>NUCLEOTIDE SEQUENCE [LARGE SCALE GENOMIC DNA]</scope>
    <source>
        <strain evidence="1">LY-2023</strain>
        <tissue evidence="1">Leaf</tissue>
    </source>
</reference>
<dbReference type="EMBL" id="JAYKXN010000003">
    <property type="protein sequence ID" value="KAK7302267.1"/>
    <property type="molecule type" value="Genomic_DNA"/>
</dbReference>
<sequence length="78" mass="8551">MDEVGRVRIKFRDLQETFLKCQNGLSGTDRVTIGHLEVLSDSCGDDMMLMIDSNNDDDISGLEVTSNASGSNSILIQQ</sequence>